<evidence type="ECO:0000256" key="2">
    <source>
        <dbReference type="ARBA" id="ARBA00038115"/>
    </source>
</evidence>
<dbReference type="OrthoDB" id="9805123at2"/>
<sequence>MEYQNVDFLSRGDRCAARLYLPNHTQPLPCVILGHGLGATSDMRLDAYATRFATLGLAALVFDYRGFGESAGSPRQIVDIKGQLADWRAAIRYARSNLALDPERIILWGTSFSGGHVLRIAAEDSRIAAVISQIPFTDGLTTLTMYSPLRSLQLLVAALRDYGHHILGREPHYITTVGKVDELAMLATPGAFERYQEMLPAGYRYPNHIAARINLTLPFYRPIQQAQHIRCPVLLCICEQDRITSPQAAIKTARRIPAAEVRTYPGDHIDIYHEPLFSQVLNDQCDFLSRHGLTTA</sequence>
<dbReference type="AlphaFoldDB" id="A0A326UVM3"/>
<name>A0A326UVM3_THEHA</name>
<gene>
    <name evidence="4" type="ORF">EI42_00719</name>
</gene>
<keyword evidence="4" id="KW-0645">Protease</keyword>
<organism evidence="4 5">
    <name type="scientific">Thermosporothrix hazakensis</name>
    <dbReference type="NCBI Taxonomy" id="644383"/>
    <lineage>
        <taxon>Bacteria</taxon>
        <taxon>Bacillati</taxon>
        <taxon>Chloroflexota</taxon>
        <taxon>Ktedonobacteria</taxon>
        <taxon>Ktedonobacterales</taxon>
        <taxon>Thermosporotrichaceae</taxon>
        <taxon>Thermosporothrix</taxon>
    </lineage>
</organism>
<protein>
    <submittedName>
        <fullName evidence="4">Serine aminopeptidase S33 family</fullName>
    </submittedName>
</protein>
<dbReference type="PANTHER" id="PTHR22946:SF9">
    <property type="entry name" value="POLYKETIDE TRANSFERASE AF380"/>
    <property type="match status" value="1"/>
</dbReference>
<proteinExistence type="inferred from homology"/>
<dbReference type="InterPro" id="IPR050261">
    <property type="entry name" value="FrsA_esterase"/>
</dbReference>
<feature type="domain" description="AB hydrolase-1" evidence="3">
    <location>
        <begin position="30"/>
        <end position="273"/>
    </location>
</feature>
<evidence type="ECO:0000259" key="3">
    <source>
        <dbReference type="Pfam" id="PF00561"/>
    </source>
</evidence>
<accession>A0A326UVM3</accession>
<dbReference type="PANTHER" id="PTHR22946">
    <property type="entry name" value="DIENELACTONE HYDROLASE DOMAIN-CONTAINING PROTEIN-RELATED"/>
    <property type="match status" value="1"/>
</dbReference>
<dbReference type="GO" id="GO:0004177">
    <property type="term" value="F:aminopeptidase activity"/>
    <property type="evidence" value="ECO:0007669"/>
    <property type="project" value="UniProtKB-KW"/>
</dbReference>
<keyword evidence="4" id="KW-0031">Aminopeptidase</keyword>
<dbReference type="Proteomes" id="UP000248806">
    <property type="component" value="Unassembled WGS sequence"/>
</dbReference>
<evidence type="ECO:0000256" key="1">
    <source>
        <dbReference type="ARBA" id="ARBA00022801"/>
    </source>
</evidence>
<keyword evidence="1" id="KW-0378">Hydrolase</keyword>
<comment type="caution">
    <text evidence="4">The sequence shown here is derived from an EMBL/GenBank/DDBJ whole genome shotgun (WGS) entry which is preliminary data.</text>
</comment>
<dbReference type="EMBL" id="QKUF01000001">
    <property type="protein sequence ID" value="PZW36543.1"/>
    <property type="molecule type" value="Genomic_DNA"/>
</dbReference>
<dbReference type="GO" id="GO:0052689">
    <property type="term" value="F:carboxylic ester hydrolase activity"/>
    <property type="evidence" value="ECO:0007669"/>
    <property type="project" value="UniProtKB-ARBA"/>
</dbReference>
<keyword evidence="5" id="KW-1185">Reference proteome</keyword>
<dbReference type="InterPro" id="IPR000073">
    <property type="entry name" value="AB_hydrolase_1"/>
</dbReference>
<dbReference type="SUPFAM" id="SSF53474">
    <property type="entry name" value="alpha/beta-Hydrolases"/>
    <property type="match status" value="1"/>
</dbReference>
<dbReference type="InterPro" id="IPR029058">
    <property type="entry name" value="AB_hydrolase_fold"/>
</dbReference>
<reference evidence="4 5" key="1">
    <citation type="submission" date="2018-06" db="EMBL/GenBank/DDBJ databases">
        <title>Genomic Encyclopedia of Archaeal and Bacterial Type Strains, Phase II (KMG-II): from individual species to whole genera.</title>
        <authorList>
            <person name="Goeker M."/>
        </authorList>
    </citation>
    <scope>NUCLEOTIDE SEQUENCE [LARGE SCALE GENOMIC DNA]</scope>
    <source>
        <strain evidence="4 5">ATCC BAA-1881</strain>
    </source>
</reference>
<evidence type="ECO:0000313" key="4">
    <source>
        <dbReference type="EMBL" id="PZW36543.1"/>
    </source>
</evidence>
<comment type="similarity">
    <text evidence="2">Belongs to the AB hydrolase superfamily. FUS2 hydrolase family.</text>
</comment>
<evidence type="ECO:0000313" key="5">
    <source>
        <dbReference type="Proteomes" id="UP000248806"/>
    </source>
</evidence>
<dbReference type="Gene3D" id="3.40.50.1820">
    <property type="entry name" value="alpha/beta hydrolase"/>
    <property type="match status" value="2"/>
</dbReference>
<dbReference type="RefSeq" id="WP_111318878.1">
    <property type="nucleotide sequence ID" value="NZ_BIFX01000001.1"/>
</dbReference>
<dbReference type="Pfam" id="PF00561">
    <property type="entry name" value="Abhydrolase_1"/>
    <property type="match status" value="1"/>
</dbReference>